<dbReference type="InterPro" id="IPR005135">
    <property type="entry name" value="Endo/exonuclease/phosphatase"/>
</dbReference>
<dbReference type="RefSeq" id="WP_290317598.1">
    <property type="nucleotide sequence ID" value="NZ_JAUFPN010000153.1"/>
</dbReference>
<keyword evidence="3" id="KW-1185">Reference proteome</keyword>
<dbReference type="SUPFAM" id="SSF56219">
    <property type="entry name" value="DNase I-like"/>
    <property type="match status" value="1"/>
</dbReference>
<keyword evidence="2" id="KW-0378">Hydrolase</keyword>
<dbReference type="EMBL" id="JAUFPN010000153">
    <property type="protein sequence ID" value="MDN3565736.1"/>
    <property type="molecule type" value="Genomic_DNA"/>
</dbReference>
<dbReference type="Proteomes" id="UP001529369">
    <property type="component" value="Unassembled WGS sequence"/>
</dbReference>
<accession>A0ABT8A7Z1</accession>
<reference evidence="3" key="1">
    <citation type="journal article" date="2019" name="Int. J. Syst. Evol. Microbiol.">
        <title>The Global Catalogue of Microorganisms (GCM) 10K type strain sequencing project: providing services to taxonomists for standard genome sequencing and annotation.</title>
        <authorList>
            <consortium name="The Broad Institute Genomics Platform"/>
            <consortium name="The Broad Institute Genome Sequencing Center for Infectious Disease"/>
            <person name="Wu L."/>
            <person name="Ma J."/>
        </authorList>
    </citation>
    <scope>NUCLEOTIDE SEQUENCE [LARGE SCALE GENOMIC DNA]</scope>
    <source>
        <strain evidence="3">CECT 7131</strain>
    </source>
</reference>
<proteinExistence type="predicted"/>
<keyword evidence="2" id="KW-0540">Nuclease</keyword>
<evidence type="ECO:0000313" key="3">
    <source>
        <dbReference type="Proteomes" id="UP001529369"/>
    </source>
</evidence>
<feature type="domain" description="Endonuclease/exonuclease/phosphatase" evidence="1">
    <location>
        <begin position="51"/>
        <end position="302"/>
    </location>
</feature>
<keyword evidence="2" id="KW-0255">Endonuclease</keyword>
<name>A0ABT8A7Z1_9PROT</name>
<gene>
    <name evidence="2" type="ORF">QWZ14_15310</name>
</gene>
<evidence type="ECO:0000313" key="2">
    <source>
        <dbReference type="EMBL" id="MDN3565736.1"/>
    </source>
</evidence>
<dbReference type="Gene3D" id="3.60.10.10">
    <property type="entry name" value="Endonuclease/exonuclease/phosphatase"/>
    <property type="match status" value="1"/>
</dbReference>
<dbReference type="GO" id="GO:0004519">
    <property type="term" value="F:endonuclease activity"/>
    <property type="evidence" value="ECO:0007669"/>
    <property type="project" value="UniProtKB-KW"/>
</dbReference>
<dbReference type="Pfam" id="PF03372">
    <property type="entry name" value="Exo_endo_phos"/>
    <property type="match status" value="1"/>
</dbReference>
<protein>
    <submittedName>
        <fullName evidence="2">Endonuclease/exonuclease/phosphatase family protein</fullName>
    </submittedName>
</protein>
<comment type="caution">
    <text evidence="2">The sequence shown here is derived from an EMBL/GenBank/DDBJ whole genome shotgun (WGS) entry which is preliminary data.</text>
</comment>
<dbReference type="InterPro" id="IPR036691">
    <property type="entry name" value="Endo/exonu/phosph_ase_sf"/>
</dbReference>
<evidence type="ECO:0000259" key="1">
    <source>
        <dbReference type="Pfam" id="PF03372"/>
    </source>
</evidence>
<sequence>MRLIALLVSLLLALGLYWKLPPSQPAPPHQAAGRGQAPAETRTPAGELKLATWNIAWLTSRDHLLPRDRTQRRPSDLDLLAGYARRLDADILALQEVDGPEAAARVVDPRRYAFYFPAEEDLQRSGFAVRHGLRVTQNRDLEALDLNPQARFSLRRGTDITVDSGNARIRLLSLHLKSGCASGSSGRDENDCEQLARQGEILARWIASRRAEGIPFALLGDFNRTMTNSNDELWRSLTANAPLLRATEGVSNPCWSGARGGRSFIDHILLGGPARDWLVPDSFRVLVYAERDPGYRVRLSDHCPISLRLRLP</sequence>
<organism evidence="2 3">
    <name type="scientific">Paeniroseomonas aquatica</name>
    <dbReference type="NCBI Taxonomy" id="373043"/>
    <lineage>
        <taxon>Bacteria</taxon>
        <taxon>Pseudomonadati</taxon>
        <taxon>Pseudomonadota</taxon>
        <taxon>Alphaproteobacteria</taxon>
        <taxon>Acetobacterales</taxon>
        <taxon>Acetobacteraceae</taxon>
        <taxon>Paeniroseomonas</taxon>
    </lineage>
</organism>